<dbReference type="EMBL" id="RRZA01000009">
    <property type="protein sequence ID" value="MBE0456710.1"/>
    <property type="molecule type" value="Genomic_DNA"/>
</dbReference>
<dbReference type="RefSeq" id="WP_192540861.1">
    <property type="nucleotide sequence ID" value="NZ_RRZA01000009.1"/>
</dbReference>
<sequence length="134" mass="15102">MKKLLILLLPSTCFAQFSDLSLCENKQTMLGIDFYSNCVGVADASVQTLKSEITTKQLYDYITLAIKDVSVLEQHLLSDDMLGRVHALISIDPQPLYYTTVGNNILVKTKEGLNIFEKHDGYWLQKLVSDKQSN</sequence>
<comment type="caution">
    <text evidence="2">The sequence shown here is derived from an EMBL/GenBank/DDBJ whole genome shotgun (WGS) entry which is preliminary data.</text>
</comment>
<evidence type="ECO:0000313" key="2">
    <source>
        <dbReference type="EMBL" id="MBE0456710.1"/>
    </source>
</evidence>
<accession>A0ABR9FIS0</accession>
<feature type="chain" id="PRO_5045990457" evidence="1">
    <location>
        <begin position="16"/>
        <end position="134"/>
    </location>
</feature>
<evidence type="ECO:0000313" key="3">
    <source>
        <dbReference type="Proteomes" id="UP000707245"/>
    </source>
</evidence>
<name>A0ABR9FIS0_9GAMM</name>
<proteinExistence type="predicted"/>
<reference evidence="2 3" key="1">
    <citation type="submission" date="2020-07" db="EMBL/GenBank/DDBJ databases">
        <title>Halophilic bacteria isolated from french cheeses.</title>
        <authorList>
            <person name="Kothe C.I."/>
            <person name="Farah-Kraiem B."/>
            <person name="Renault P."/>
            <person name="Dridi B."/>
        </authorList>
    </citation>
    <scope>NUCLEOTIDE SEQUENCE [LARGE SCALE GENOMIC DNA]</scope>
    <source>
        <strain evidence="2 3">FME14</strain>
    </source>
</reference>
<keyword evidence="1" id="KW-0732">Signal</keyword>
<evidence type="ECO:0000256" key="1">
    <source>
        <dbReference type="SAM" id="SignalP"/>
    </source>
</evidence>
<organism evidence="2 3">
    <name type="scientific">Pseudoalteromonas prydzensis</name>
    <dbReference type="NCBI Taxonomy" id="182141"/>
    <lineage>
        <taxon>Bacteria</taxon>
        <taxon>Pseudomonadati</taxon>
        <taxon>Pseudomonadota</taxon>
        <taxon>Gammaproteobacteria</taxon>
        <taxon>Alteromonadales</taxon>
        <taxon>Pseudoalteromonadaceae</taxon>
        <taxon>Pseudoalteromonas</taxon>
    </lineage>
</organism>
<protein>
    <submittedName>
        <fullName evidence="2">Uncharacterized protein</fullName>
    </submittedName>
</protein>
<feature type="signal peptide" evidence="1">
    <location>
        <begin position="1"/>
        <end position="15"/>
    </location>
</feature>
<gene>
    <name evidence="2" type="ORF">EI167_04445</name>
</gene>
<keyword evidence="3" id="KW-1185">Reference proteome</keyword>
<dbReference type="Proteomes" id="UP000707245">
    <property type="component" value="Unassembled WGS sequence"/>
</dbReference>